<accession>A0A0A9GA18</accession>
<sequence>MRVSVAQYQQVCGSCSAAHNVSQATIDFNFYNSHVVGSEFLPLWEIFLFQG</sequence>
<proteinExistence type="predicted"/>
<name>A0A0A9GA18_ARUDO</name>
<reference evidence="1" key="2">
    <citation type="journal article" date="2015" name="Data Brief">
        <title>Shoot transcriptome of the giant reed, Arundo donax.</title>
        <authorList>
            <person name="Barrero R.A."/>
            <person name="Guerrero F.D."/>
            <person name="Moolhuijzen P."/>
            <person name="Goolsby J.A."/>
            <person name="Tidwell J."/>
            <person name="Bellgard S.E."/>
            <person name="Bellgard M.I."/>
        </authorList>
    </citation>
    <scope>NUCLEOTIDE SEQUENCE</scope>
    <source>
        <tissue evidence="1">Shoot tissue taken approximately 20 cm above the soil surface</tissue>
    </source>
</reference>
<protein>
    <submittedName>
        <fullName evidence="1">Uncharacterized protein</fullName>
    </submittedName>
</protein>
<dbReference type="EMBL" id="GBRH01176574">
    <property type="protein sequence ID" value="JAE21322.1"/>
    <property type="molecule type" value="Transcribed_RNA"/>
</dbReference>
<reference evidence="1" key="1">
    <citation type="submission" date="2014-09" db="EMBL/GenBank/DDBJ databases">
        <authorList>
            <person name="Magalhaes I.L.F."/>
            <person name="Oliveira U."/>
            <person name="Santos F.R."/>
            <person name="Vidigal T.H.D.A."/>
            <person name="Brescovit A.D."/>
            <person name="Santos A.J."/>
        </authorList>
    </citation>
    <scope>NUCLEOTIDE SEQUENCE</scope>
    <source>
        <tissue evidence="1">Shoot tissue taken approximately 20 cm above the soil surface</tissue>
    </source>
</reference>
<organism evidence="1">
    <name type="scientific">Arundo donax</name>
    <name type="common">Giant reed</name>
    <name type="synonym">Donax arundinaceus</name>
    <dbReference type="NCBI Taxonomy" id="35708"/>
    <lineage>
        <taxon>Eukaryota</taxon>
        <taxon>Viridiplantae</taxon>
        <taxon>Streptophyta</taxon>
        <taxon>Embryophyta</taxon>
        <taxon>Tracheophyta</taxon>
        <taxon>Spermatophyta</taxon>
        <taxon>Magnoliopsida</taxon>
        <taxon>Liliopsida</taxon>
        <taxon>Poales</taxon>
        <taxon>Poaceae</taxon>
        <taxon>PACMAD clade</taxon>
        <taxon>Arundinoideae</taxon>
        <taxon>Arundineae</taxon>
        <taxon>Arundo</taxon>
    </lineage>
</organism>
<dbReference type="AlphaFoldDB" id="A0A0A9GA18"/>
<evidence type="ECO:0000313" key="1">
    <source>
        <dbReference type="EMBL" id="JAE21322.1"/>
    </source>
</evidence>